<dbReference type="EMBL" id="JAEPQZ010000016">
    <property type="protein sequence ID" value="KAG2172804.1"/>
    <property type="molecule type" value="Genomic_DNA"/>
</dbReference>
<dbReference type="InterPro" id="IPR014752">
    <property type="entry name" value="Arrestin-like_C"/>
</dbReference>
<accession>A0A8H7PFP0</accession>
<dbReference type="OrthoDB" id="2333384at2759"/>
<evidence type="ECO:0000313" key="4">
    <source>
        <dbReference type="Proteomes" id="UP000654370"/>
    </source>
</evidence>
<name>A0A8H7PFP0_MORIS</name>
<comment type="caution">
    <text evidence="3">The sequence shown here is derived from an EMBL/GenBank/DDBJ whole genome shotgun (WGS) entry which is preliminary data.</text>
</comment>
<reference evidence="3" key="1">
    <citation type="submission" date="2020-12" db="EMBL/GenBank/DDBJ databases">
        <title>Metabolic potential, ecology and presence of endohyphal bacteria is reflected in genomic diversity of Mucoromycotina.</title>
        <authorList>
            <person name="Muszewska A."/>
            <person name="Okrasinska A."/>
            <person name="Steczkiewicz K."/>
            <person name="Drgas O."/>
            <person name="Orlowska M."/>
            <person name="Perlinska-Lenart U."/>
            <person name="Aleksandrzak-Piekarczyk T."/>
            <person name="Szatraj K."/>
            <person name="Zielenkiewicz U."/>
            <person name="Pilsyk S."/>
            <person name="Malc E."/>
            <person name="Mieczkowski P."/>
            <person name="Kruszewska J.S."/>
            <person name="Biernat P."/>
            <person name="Pawlowska J."/>
        </authorList>
    </citation>
    <scope>NUCLEOTIDE SEQUENCE</scope>
    <source>
        <strain evidence="3">WA0000067209</strain>
    </source>
</reference>
<feature type="compositionally biased region" description="Basic residues" evidence="1">
    <location>
        <begin position="359"/>
        <end position="369"/>
    </location>
</feature>
<feature type="region of interest" description="Disordered" evidence="1">
    <location>
        <begin position="344"/>
        <end position="369"/>
    </location>
</feature>
<evidence type="ECO:0000259" key="2">
    <source>
        <dbReference type="Pfam" id="PF00339"/>
    </source>
</evidence>
<dbReference type="PANTHER" id="PTHR11188:SF17">
    <property type="entry name" value="FI21816P1"/>
    <property type="match status" value="1"/>
</dbReference>
<organism evidence="3 4">
    <name type="scientific">Mortierella isabellina</name>
    <name type="common">Filamentous fungus</name>
    <name type="synonym">Umbelopsis isabellina</name>
    <dbReference type="NCBI Taxonomy" id="91625"/>
    <lineage>
        <taxon>Eukaryota</taxon>
        <taxon>Fungi</taxon>
        <taxon>Fungi incertae sedis</taxon>
        <taxon>Mucoromycota</taxon>
        <taxon>Mucoromycotina</taxon>
        <taxon>Umbelopsidomycetes</taxon>
        <taxon>Umbelopsidales</taxon>
        <taxon>Umbelopsidaceae</taxon>
        <taxon>Umbelopsis</taxon>
    </lineage>
</organism>
<evidence type="ECO:0000256" key="1">
    <source>
        <dbReference type="SAM" id="MobiDB-lite"/>
    </source>
</evidence>
<feature type="domain" description="Arrestin-like N-terminal" evidence="2">
    <location>
        <begin position="31"/>
        <end position="131"/>
    </location>
</feature>
<sequence length="369" mass="41943">MKEIIKVDVLPDKECIDVYGPLSTQAPPLQLQGTVRLELSRSAKFKVLNLKFKGYHQVYEKFPDTAMVDARSPIQADICEAQVSLVPPNSTLGTGQHELPFILSIPGNLPQSFENASGHLRYEFTVTAREGSAWIGLAESHKYKRSIQVRRHYIPSLEEAPFLDPRVTFTKRQPHVFDISLEYPSVVPAEQHDFSVFGNIIPLYRRCTPLKVLATLKQVKEARNSSKDPSRPNRTEARTSRTLTFETVIFGPIEYNFETMPTQESSSQLSKAGQRVDIHYDFDFMFKLDQTKLSEHLDSPLLDITHCLLLKVHLPDHQMYEMQVPIVMTTIPSRPPAFEESNSFVQLSPSSQEPETLPKYHHVSVARPS</sequence>
<protein>
    <recommendedName>
        <fullName evidence="2">Arrestin-like N-terminal domain-containing protein</fullName>
    </recommendedName>
</protein>
<dbReference type="Gene3D" id="2.60.40.640">
    <property type="match status" value="1"/>
</dbReference>
<proteinExistence type="predicted"/>
<dbReference type="AlphaFoldDB" id="A0A8H7PFP0"/>
<gene>
    <name evidence="3" type="ORF">INT43_000151</name>
</gene>
<evidence type="ECO:0000313" key="3">
    <source>
        <dbReference type="EMBL" id="KAG2172804.1"/>
    </source>
</evidence>
<dbReference type="Proteomes" id="UP000654370">
    <property type="component" value="Unassembled WGS sequence"/>
</dbReference>
<dbReference type="PANTHER" id="PTHR11188">
    <property type="entry name" value="ARRESTIN DOMAIN CONTAINING PROTEIN"/>
    <property type="match status" value="1"/>
</dbReference>
<feature type="compositionally biased region" description="Polar residues" evidence="1">
    <location>
        <begin position="344"/>
        <end position="354"/>
    </location>
</feature>
<dbReference type="InterPro" id="IPR050357">
    <property type="entry name" value="Arrestin_domain-protein"/>
</dbReference>
<dbReference type="GO" id="GO:0015031">
    <property type="term" value="P:protein transport"/>
    <property type="evidence" value="ECO:0007669"/>
    <property type="project" value="TreeGrafter"/>
</dbReference>
<dbReference type="InterPro" id="IPR011021">
    <property type="entry name" value="Arrestin-like_N"/>
</dbReference>
<dbReference type="GO" id="GO:0005737">
    <property type="term" value="C:cytoplasm"/>
    <property type="evidence" value="ECO:0007669"/>
    <property type="project" value="TreeGrafter"/>
</dbReference>
<dbReference type="Pfam" id="PF00339">
    <property type="entry name" value="Arrestin_N"/>
    <property type="match status" value="1"/>
</dbReference>
<keyword evidence="4" id="KW-1185">Reference proteome</keyword>